<feature type="transmembrane region" description="Helical" evidence="1">
    <location>
        <begin position="187"/>
        <end position="208"/>
    </location>
</feature>
<evidence type="ECO:0000313" key="3">
    <source>
        <dbReference type="Proteomes" id="UP000317835"/>
    </source>
</evidence>
<accession>A0A518GZ10</accession>
<dbReference type="RefSeq" id="WP_145268272.1">
    <property type="nucleotide sequence ID" value="NZ_CP036426.1"/>
</dbReference>
<feature type="transmembrane region" description="Helical" evidence="1">
    <location>
        <begin position="305"/>
        <end position="323"/>
    </location>
</feature>
<dbReference type="KEGG" id="tpla:ElP_17180"/>
<reference evidence="2 3" key="1">
    <citation type="submission" date="2019-02" db="EMBL/GenBank/DDBJ databases">
        <title>Deep-cultivation of Planctomycetes and their phenomic and genomic characterization uncovers novel biology.</title>
        <authorList>
            <person name="Wiegand S."/>
            <person name="Jogler M."/>
            <person name="Boedeker C."/>
            <person name="Pinto D."/>
            <person name="Vollmers J."/>
            <person name="Rivas-Marin E."/>
            <person name="Kohn T."/>
            <person name="Peeters S.H."/>
            <person name="Heuer A."/>
            <person name="Rast P."/>
            <person name="Oberbeckmann S."/>
            <person name="Bunk B."/>
            <person name="Jeske O."/>
            <person name="Meyerdierks A."/>
            <person name="Storesund J.E."/>
            <person name="Kallscheuer N."/>
            <person name="Luecker S."/>
            <person name="Lage O.M."/>
            <person name="Pohl T."/>
            <person name="Merkel B.J."/>
            <person name="Hornburger P."/>
            <person name="Mueller R.-W."/>
            <person name="Bruemmer F."/>
            <person name="Labrenz M."/>
            <person name="Spormann A.M."/>
            <person name="Op den Camp H."/>
            <person name="Overmann J."/>
            <person name="Amann R."/>
            <person name="Jetten M.S.M."/>
            <person name="Mascher T."/>
            <person name="Medema M.H."/>
            <person name="Devos D.P."/>
            <person name="Kaster A.-K."/>
            <person name="Ovreas L."/>
            <person name="Rohde M."/>
            <person name="Galperin M.Y."/>
            <person name="Jogler C."/>
        </authorList>
    </citation>
    <scope>NUCLEOTIDE SEQUENCE [LARGE SCALE GENOMIC DNA]</scope>
    <source>
        <strain evidence="2 3">ElP</strain>
    </source>
</reference>
<protein>
    <submittedName>
        <fullName evidence="2">MraY-like glycosyltransferase</fullName>
    </submittedName>
</protein>
<feature type="transmembrane region" description="Helical" evidence="1">
    <location>
        <begin position="12"/>
        <end position="30"/>
    </location>
</feature>
<feature type="transmembrane region" description="Helical" evidence="1">
    <location>
        <begin position="275"/>
        <end position="293"/>
    </location>
</feature>
<feature type="transmembrane region" description="Helical" evidence="1">
    <location>
        <begin position="220"/>
        <end position="239"/>
    </location>
</feature>
<feature type="transmembrane region" description="Helical" evidence="1">
    <location>
        <begin position="42"/>
        <end position="60"/>
    </location>
</feature>
<sequence length="342" mass="35963">MNATTPDPARRWSLTIDLMVLSPMCAEYIIGYDTSTGDPAVLLGSLLIFAPLYGAPAVLIREAARRSGAGWPGIVALSAAFGILQAGVVDQSMFSESYREIDYWEALVRTTWIGPLGLSAYATMVFLVGHVIWSFCIPIALVESLSPGMADRPWLRAPGLILVGLLYLAAAALVLDDHLETERDHASAAQVAGSLGVAVGLAILGLAVCRPGPGDRETGVPGPLAVGVLGLVAAILYNLMPESWAGFSGGMAILAVGAATVSLWSRSGRWGRRHVIALATGVLMARALFGFLIEPLGDVPPVAKYSHNAGFLLGAALLGLWAWSRNRPVPTESIEDGDRVPA</sequence>
<keyword evidence="2" id="KW-0808">Transferase</keyword>
<dbReference type="GO" id="GO:0016740">
    <property type="term" value="F:transferase activity"/>
    <property type="evidence" value="ECO:0007669"/>
    <property type="project" value="UniProtKB-KW"/>
</dbReference>
<dbReference type="EMBL" id="CP036426">
    <property type="protein sequence ID" value="QDV33838.1"/>
    <property type="molecule type" value="Genomic_DNA"/>
</dbReference>
<name>A0A518GZ10_9BACT</name>
<keyword evidence="3" id="KW-1185">Reference proteome</keyword>
<gene>
    <name evidence="2" type="ORF">ElP_17180</name>
</gene>
<evidence type="ECO:0000313" key="2">
    <source>
        <dbReference type="EMBL" id="QDV33838.1"/>
    </source>
</evidence>
<keyword evidence="1" id="KW-1133">Transmembrane helix</keyword>
<proteinExistence type="predicted"/>
<feature type="transmembrane region" description="Helical" evidence="1">
    <location>
        <begin position="118"/>
        <end position="142"/>
    </location>
</feature>
<keyword evidence="1" id="KW-0472">Membrane</keyword>
<feature type="transmembrane region" description="Helical" evidence="1">
    <location>
        <begin position="245"/>
        <end position="263"/>
    </location>
</feature>
<dbReference type="AlphaFoldDB" id="A0A518GZ10"/>
<dbReference type="Proteomes" id="UP000317835">
    <property type="component" value="Chromosome"/>
</dbReference>
<feature type="transmembrane region" description="Helical" evidence="1">
    <location>
        <begin position="69"/>
        <end position="88"/>
    </location>
</feature>
<keyword evidence="1" id="KW-0812">Transmembrane</keyword>
<evidence type="ECO:0000256" key="1">
    <source>
        <dbReference type="SAM" id="Phobius"/>
    </source>
</evidence>
<organism evidence="2 3">
    <name type="scientific">Tautonia plasticadhaerens</name>
    <dbReference type="NCBI Taxonomy" id="2527974"/>
    <lineage>
        <taxon>Bacteria</taxon>
        <taxon>Pseudomonadati</taxon>
        <taxon>Planctomycetota</taxon>
        <taxon>Planctomycetia</taxon>
        <taxon>Isosphaerales</taxon>
        <taxon>Isosphaeraceae</taxon>
        <taxon>Tautonia</taxon>
    </lineage>
</organism>
<feature type="transmembrane region" description="Helical" evidence="1">
    <location>
        <begin position="154"/>
        <end position="175"/>
    </location>
</feature>
<dbReference type="OrthoDB" id="8478704at2"/>